<sequence length="893" mass="99263">MSSAAKRLTSLFNLSSVNLAEAAKQEPPAAEPDSTTSRGRRRSISARLNRSQSRDRSSSVQPPVAVEEPPVPPIPQSIDRQSTIRSYTDDGGDLPPPPPVRVDSASRCSSRNSSRPASQMRPDSETSLRPESALLQVTADGHLDPGNAAASNKLKRKSFFGTKTRKSEAGPTGPQAWIVGHEGKPDYPVSLLQNAERVPELWDEQGDTYVYLYPRTSGKGPCFKVDSTIYASSTVLTQLAYGGIYSNPAIMNGDRRGTLDTQVQNMDINAQNSSPVSPNTPRASDIESEEVSSKASRELMNDSLELPSSEIHLYLPLKLSSDGQVPTPGGSAPPMTPDDLETYIATRNLFAFLVGQSLVATPTRQTIFAIFLQVSELLKHYEFSNLDGSTFGEIAASSFDSYVDELHLADGRASREKTIEGIILGERMRSVMLYNEAFVHAVGKYEQIKNARSPKFEMISRNTRDRMERASMDLEIRLRNFTSRLIDFDFPGVFSGIMNSKTSEERKTVRFDAWRNAFMATRKHVISYYKSKYGAWPPKANSKKNNLETDGLNRLVLQDLYHDFSCLYDLLVDRENLTTRTMDSASTDEDAGNGEPMFRALRLVLSEFDRSVPPFQPPVPFDCPMIPDLRLTRSDFGKGDEKKDTKARKKDLKDDEVAQMMKKTHNEDADISTPFLDSFRQLEKSSMHRKNIEEIRDLRIGHWLFMYAVIQSLPMLVIDAPGIKWTKGVEYFLCEPPRSGVPWAKDVKNQGRAWYGIAGGSGVVSLPSDVVEHGVEGVYRRSHCWQMAEKWSLDQPGMLPGAVEEDINEPLPEPGMPRLRAGSRASSIDRRSHVRESVMLGLEALPLPTGVSPTGEMPRPVSSHSNDPTKTFDSIIGSTPQKGKKREKSKLAS</sequence>
<accession>A0A8H4IPA5</accession>
<proteinExistence type="predicted"/>
<dbReference type="PANTHER" id="PTHR39601:SF2">
    <property type="entry name" value="CHORIOGENIN HMINOR"/>
    <property type="match status" value="1"/>
</dbReference>
<feature type="region of interest" description="Disordered" evidence="1">
    <location>
        <begin position="846"/>
        <end position="893"/>
    </location>
</feature>
<feature type="compositionally biased region" description="Low complexity" evidence="1">
    <location>
        <begin position="58"/>
        <end position="68"/>
    </location>
</feature>
<feature type="compositionally biased region" description="Low complexity" evidence="1">
    <location>
        <begin position="20"/>
        <end position="37"/>
    </location>
</feature>
<comment type="caution">
    <text evidence="3">The sequence shown here is derived from an EMBL/GenBank/DDBJ whole genome shotgun (WGS) entry which is preliminary data.</text>
</comment>
<name>A0A8H4IPA5_9PEZI</name>
<evidence type="ECO:0000313" key="4">
    <source>
        <dbReference type="Proteomes" id="UP000572817"/>
    </source>
</evidence>
<feature type="compositionally biased region" description="Low complexity" evidence="1">
    <location>
        <begin position="105"/>
        <end position="118"/>
    </location>
</feature>
<feature type="compositionally biased region" description="Polar residues" evidence="1">
    <location>
        <begin position="862"/>
        <end position="881"/>
    </location>
</feature>
<feature type="region of interest" description="Disordered" evidence="1">
    <location>
        <begin position="268"/>
        <end position="297"/>
    </location>
</feature>
<dbReference type="InterPro" id="IPR058317">
    <property type="entry name" value="DUF8004"/>
</dbReference>
<feature type="region of interest" description="Disordered" evidence="1">
    <location>
        <begin position="20"/>
        <end position="129"/>
    </location>
</feature>
<feature type="compositionally biased region" description="Basic residues" evidence="1">
    <location>
        <begin position="882"/>
        <end position="893"/>
    </location>
</feature>
<dbReference type="AlphaFoldDB" id="A0A8H4IPA5"/>
<dbReference type="EMBL" id="WWBZ02000051">
    <property type="protein sequence ID" value="KAF4304802.1"/>
    <property type="molecule type" value="Genomic_DNA"/>
</dbReference>
<organism evidence="3 4">
    <name type="scientific">Botryosphaeria dothidea</name>
    <dbReference type="NCBI Taxonomy" id="55169"/>
    <lineage>
        <taxon>Eukaryota</taxon>
        <taxon>Fungi</taxon>
        <taxon>Dikarya</taxon>
        <taxon>Ascomycota</taxon>
        <taxon>Pezizomycotina</taxon>
        <taxon>Dothideomycetes</taxon>
        <taxon>Dothideomycetes incertae sedis</taxon>
        <taxon>Botryosphaeriales</taxon>
        <taxon>Botryosphaeriaceae</taxon>
        <taxon>Botryosphaeria</taxon>
    </lineage>
</organism>
<protein>
    <recommendedName>
        <fullName evidence="2">DUF8004 domain-containing protein</fullName>
    </recommendedName>
</protein>
<feature type="region of interest" description="Disordered" evidence="1">
    <location>
        <begin position="141"/>
        <end position="178"/>
    </location>
</feature>
<dbReference type="PANTHER" id="PTHR39601">
    <property type="entry name" value="CHORIOGENIN HMINOR"/>
    <property type="match status" value="1"/>
</dbReference>
<feature type="region of interest" description="Disordered" evidence="1">
    <location>
        <begin position="634"/>
        <end position="653"/>
    </location>
</feature>
<evidence type="ECO:0000313" key="3">
    <source>
        <dbReference type="EMBL" id="KAF4304802.1"/>
    </source>
</evidence>
<evidence type="ECO:0000259" key="2">
    <source>
        <dbReference type="Pfam" id="PF26013"/>
    </source>
</evidence>
<evidence type="ECO:0000256" key="1">
    <source>
        <dbReference type="SAM" id="MobiDB-lite"/>
    </source>
</evidence>
<keyword evidence="4" id="KW-1185">Reference proteome</keyword>
<feature type="region of interest" description="Disordered" evidence="1">
    <location>
        <begin position="810"/>
        <end position="831"/>
    </location>
</feature>
<feature type="domain" description="DUF8004" evidence="2">
    <location>
        <begin position="397"/>
        <end position="490"/>
    </location>
</feature>
<gene>
    <name evidence="3" type="ORF">GTA08_BOTSDO08187</name>
</gene>
<reference evidence="3" key="1">
    <citation type="submission" date="2020-04" db="EMBL/GenBank/DDBJ databases">
        <title>Genome Assembly and Annotation of Botryosphaeria dothidea sdau 11-99, a Latent Pathogen of Apple Fruit Ring Rot in China.</title>
        <authorList>
            <person name="Yu C."/>
            <person name="Diao Y."/>
            <person name="Lu Q."/>
            <person name="Zhao J."/>
            <person name="Cui S."/>
            <person name="Peng C."/>
            <person name="He B."/>
            <person name="Liu H."/>
        </authorList>
    </citation>
    <scope>NUCLEOTIDE SEQUENCE [LARGE SCALE GENOMIC DNA]</scope>
    <source>
        <strain evidence="3">Sdau11-99</strain>
    </source>
</reference>
<dbReference type="Pfam" id="PF26013">
    <property type="entry name" value="DUF8004"/>
    <property type="match status" value="1"/>
</dbReference>
<dbReference type="OrthoDB" id="5300331at2759"/>
<feature type="compositionally biased region" description="Basic and acidic residues" evidence="1">
    <location>
        <begin position="634"/>
        <end position="644"/>
    </location>
</feature>
<feature type="compositionally biased region" description="Polar residues" evidence="1">
    <location>
        <begin position="268"/>
        <end position="282"/>
    </location>
</feature>
<dbReference type="Proteomes" id="UP000572817">
    <property type="component" value="Unassembled WGS sequence"/>
</dbReference>